<gene>
    <name evidence="1" type="ORF">FOH10_25785</name>
</gene>
<dbReference type="KEGG" id="nod:FOH10_25785"/>
<keyword evidence="1" id="KW-0238">DNA-binding</keyword>
<evidence type="ECO:0000313" key="1">
    <source>
        <dbReference type="EMBL" id="QDP81624.1"/>
    </source>
</evidence>
<proteinExistence type="predicted"/>
<dbReference type="GO" id="GO:0003677">
    <property type="term" value="F:DNA binding"/>
    <property type="evidence" value="ECO:0007669"/>
    <property type="project" value="UniProtKB-KW"/>
</dbReference>
<dbReference type="Gene3D" id="3.30.1310.10">
    <property type="entry name" value="Nucleoid-associated protein YbaB-like domain"/>
    <property type="match status" value="1"/>
</dbReference>
<sequence length="109" mass="11323">MSAEMDALVTGVTNQLEALEAALYDLKRVRGRFAAEDGSVTAEVDGDGALTGLWLAESMTSRPPAEVAESILWACGRAAAEAGAQRSRIVARLNESFTPGNVAGNPDSA</sequence>
<reference evidence="1 2" key="1">
    <citation type="submission" date="2019-07" db="EMBL/GenBank/DDBJ databases">
        <title>Complete Genome Sequence and Methylome Analysis of Nocardia otitidis-caviarum NEB252.</title>
        <authorList>
            <person name="Fomenkov A."/>
            <person name="Anton B.P."/>
            <person name="Vincze T."/>
            <person name="Roberts R.J."/>
        </authorList>
    </citation>
    <scope>NUCLEOTIDE SEQUENCE [LARGE SCALE GENOMIC DNA]</scope>
    <source>
        <strain evidence="1 2">NEB252</strain>
    </source>
</reference>
<accession>A0A516NRY8</accession>
<evidence type="ECO:0000313" key="2">
    <source>
        <dbReference type="Proteomes" id="UP000317039"/>
    </source>
</evidence>
<dbReference type="EMBL" id="CP041695">
    <property type="protein sequence ID" value="QDP81624.1"/>
    <property type="molecule type" value="Genomic_DNA"/>
</dbReference>
<dbReference type="GeneID" id="80335775"/>
<dbReference type="RefSeq" id="WP_143982664.1">
    <property type="nucleotide sequence ID" value="NZ_CP041695.1"/>
</dbReference>
<organism evidence="1 2">
    <name type="scientific">Nocardia otitidiscaviarum</name>
    <dbReference type="NCBI Taxonomy" id="1823"/>
    <lineage>
        <taxon>Bacteria</taxon>
        <taxon>Bacillati</taxon>
        <taxon>Actinomycetota</taxon>
        <taxon>Actinomycetes</taxon>
        <taxon>Mycobacteriales</taxon>
        <taxon>Nocardiaceae</taxon>
        <taxon>Nocardia</taxon>
    </lineage>
</organism>
<dbReference type="Proteomes" id="UP000317039">
    <property type="component" value="Chromosome"/>
</dbReference>
<dbReference type="InterPro" id="IPR036894">
    <property type="entry name" value="YbaB-like_sf"/>
</dbReference>
<name>A0A516NRY8_9NOCA</name>
<protein>
    <submittedName>
        <fullName evidence="1">YbaB/EbfC family DNA-binding protein</fullName>
    </submittedName>
</protein>
<dbReference type="AlphaFoldDB" id="A0A516NRY8"/>